<keyword evidence="3 9" id="KW-1133">Transmembrane helix</keyword>
<dbReference type="PANTHER" id="PTHR23502:SF68">
    <property type="entry name" value="MULTIDRUG TRANSPORTER, PUTATIVE (AFU_ORTHOLOGUE AFUA_3G01120)-RELATED"/>
    <property type="match status" value="1"/>
</dbReference>
<sequence length="500" mass="55069">MNQQRPTRDGRFRLVHGRSSERRHLNNQQLPNNAVDSCNIVEWEGDDDPACPLNWPTSRKAVNVTMVSVWTLVTPLASSMIAPAIPLILDEFKITNSTLGTFVVSIFVLGYALGPMVLAPLSEMYGRLPVYHVCNFLFVIWTLACAFAPNIGALLAFRFLQGVAGVCPLTIGSGTIADLIRPEHLGLVMSIYSTGPLMGPVAGPIAGSFLSEAAGWRWVFRTLAIAAGVLNVISTFTMQETSHATLLWQKTRRLRRETGNDALCSKLHSGLNSAERFKRAIVRPTKMLLFSPIVLFLSMYIAVVYGYLYLLFTTTTDVYEQQYHFSSGIASLTYLGIGVAEFLALFAFAMTSDRLTARLANKKQTVKRPEYRLPVLAVGALLTPIGLFWYGWSAQKKLPWIMPVIGSGWLAAGLILTFMPVCTYLVEAFPIYAASAMAANTILRSLVGAFLPLAGPSLYRSLGLGWGNSLLGFISLAMWPVSLVFYRYGERIRKSSDLVL</sequence>
<keyword evidence="4 9" id="KW-0472">Membrane</keyword>
<dbReference type="InterPro" id="IPR020846">
    <property type="entry name" value="MFS_dom"/>
</dbReference>
<evidence type="ECO:0000259" key="10">
    <source>
        <dbReference type="PROSITE" id="PS50850"/>
    </source>
</evidence>
<evidence type="ECO:0000256" key="6">
    <source>
        <dbReference type="ARBA" id="ARBA00053977"/>
    </source>
</evidence>
<accession>A0A6A6BWL6</accession>
<keyword evidence="12" id="KW-1185">Reference proteome</keyword>
<dbReference type="GO" id="GO:0016020">
    <property type="term" value="C:membrane"/>
    <property type="evidence" value="ECO:0007669"/>
    <property type="project" value="UniProtKB-SubCell"/>
</dbReference>
<feature type="transmembrane region" description="Helical" evidence="9">
    <location>
        <begin position="431"/>
        <end position="454"/>
    </location>
</feature>
<feature type="transmembrane region" description="Helical" evidence="9">
    <location>
        <begin position="371"/>
        <end position="392"/>
    </location>
</feature>
<feature type="transmembrane region" description="Helical" evidence="9">
    <location>
        <begin position="67"/>
        <end position="89"/>
    </location>
</feature>
<evidence type="ECO:0000256" key="3">
    <source>
        <dbReference type="ARBA" id="ARBA00022989"/>
    </source>
</evidence>
<dbReference type="CDD" id="cd17323">
    <property type="entry name" value="MFS_Tpo1_MDR_like"/>
    <property type="match status" value="1"/>
</dbReference>
<gene>
    <name evidence="11" type="ORF">M409DRAFT_38029</name>
</gene>
<evidence type="ECO:0000256" key="8">
    <source>
        <dbReference type="ARBA" id="ARBA00077167"/>
    </source>
</evidence>
<evidence type="ECO:0000313" key="11">
    <source>
        <dbReference type="EMBL" id="KAF2158983.1"/>
    </source>
</evidence>
<dbReference type="PANTHER" id="PTHR23502">
    <property type="entry name" value="MAJOR FACILITATOR SUPERFAMILY"/>
    <property type="match status" value="1"/>
</dbReference>
<dbReference type="InterPro" id="IPR011701">
    <property type="entry name" value="MFS"/>
</dbReference>
<comment type="similarity">
    <text evidence="5">Belongs to the major facilitator superfamily. CAR1 family.</text>
</comment>
<comment type="subcellular location">
    <subcellularLocation>
        <location evidence="1">Membrane</location>
        <topology evidence="1">Multi-pass membrane protein</topology>
    </subcellularLocation>
</comment>
<feature type="domain" description="Major facilitator superfamily (MFS) profile" evidence="10">
    <location>
        <begin position="63"/>
        <end position="492"/>
    </location>
</feature>
<evidence type="ECO:0000256" key="4">
    <source>
        <dbReference type="ARBA" id="ARBA00023136"/>
    </source>
</evidence>
<dbReference type="GO" id="GO:0022857">
    <property type="term" value="F:transmembrane transporter activity"/>
    <property type="evidence" value="ECO:0007669"/>
    <property type="project" value="InterPro"/>
</dbReference>
<dbReference type="FunFam" id="1.20.1250.20:FF:000011">
    <property type="entry name" value="MFS multidrug transporter, putative"/>
    <property type="match status" value="1"/>
</dbReference>
<dbReference type="OrthoDB" id="5296287at2759"/>
<dbReference type="Proteomes" id="UP000799537">
    <property type="component" value="Unassembled WGS sequence"/>
</dbReference>
<feature type="transmembrane region" description="Helical" evidence="9">
    <location>
        <begin position="287"/>
        <end position="308"/>
    </location>
</feature>
<comment type="function">
    <text evidence="6">MFS transporter; part of the gene cluster that mediates the biosynthesis of cercosporin, a light-activated, non-host-selective toxin. The perylenequinone chromophore of cercosporin absorbs light energy to attain an electronically-activated triplet state and produces active oxygen species such as the hydroxyl radical, superoxide, hydrogen peroxide or singlet oxygen upon reaction with oxygen molecules. These reactive oxygen species cause damage to various cellular components including lipids, proteins and nucleic acids. Responsible for secretion and accumulation of cercosporin, but does not play any roles in self-protection against the toxicity of cercosporin.</text>
</comment>
<evidence type="ECO:0000256" key="9">
    <source>
        <dbReference type="SAM" id="Phobius"/>
    </source>
</evidence>
<protein>
    <recommendedName>
        <fullName evidence="7">Cercosporin MFS transporter CTB4</fullName>
    </recommendedName>
    <alternativeName>
        <fullName evidence="8">Cercosporin toxin biosynthesis cluster protein 4</fullName>
    </alternativeName>
</protein>
<dbReference type="AlphaFoldDB" id="A0A6A6BWL6"/>
<keyword evidence="2 9" id="KW-0812">Transmembrane</keyword>
<reference evidence="11" key="1">
    <citation type="journal article" date="2020" name="Stud. Mycol.">
        <title>101 Dothideomycetes genomes: a test case for predicting lifestyles and emergence of pathogens.</title>
        <authorList>
            <person name="Haridas S."/>
            <person name="Albert R."/>
            <person name="Binder M."/>
            <person name="Bloem J."/>
            <person name="Labutti K."/>
            <person name="Salamov A."/>
            <person name="Andreopoulos B."/>
            <person name="Baker S."/>
            <person name="Barry K."/>
            <person name="Bills G."/>
            <person name="Bluhm B."/>
            <person name="Cannon C."/>
            <person name="Castanera R."/>
            <person name="Culley D."/>
            <person name="Daum C."/>
            <person name="Ezra D."/>
            <person name="Gonzalez J."/>
            <person name="Henrissat B."/>
            <person name="Kuo A."/>
            <person name="Liang C."/>
            <person name="Lipzen A."/>
            <person name="Lutzoni F."/>
            <person name="Magnuson J."/>
            <person name="Mondo S."/>
            <person name="Nolan M."/>
            <person name="Ohm R."/>
            <person name="Pangilinan J."/>
            <person name="Park H.-J."/>
            <person name="Ramirez L."/>
            <person name="Alfaro M."/>
            <person name="Sun H."/>
            <person name="Tritt A."/>
            <person name="Yoshinaga Y."/>
            <person name="Zwiers L.-H."/>
            <person name="Turgeon B."/>
            <person name="Goodwin S."/>
            <person name="Spatafora J."/>
            <person name="Crous P."/>
            <person name="Grigoriev I."/>
        </authorList>
    </citation>
    <scope>NUCLEOTIDE SEQUENCE</scope>
    <source>
        <strain evidence="11">ATCC 36951</strain>
    </source>
</reference>
<dbReference type="SUPFAM" id="SSF103473">
    <property type="entry name" value="MFS general substrate transporter"/>
    <property type="match status" value="1"/>
</dbReference>
<dbReference type="EMBL" id="ML993644">
    <property type="protein sequence ID" value="KAF2158983.1"/>
    <property type="molecule type" value="Genomic_DNA"/>
</dbReference>
<dbReference type="InterPro" id="IPR036259">
    <property type="entry name" value="MFS_trans_sf"/>
</dbReference>
<evidence type="ECO:0000313" key="12">
    <source>
        <dbReference type="Proteomes" id="UP000799537"/>
    </source>
</evidence>
<feature type="transmembrane region" description="Helical" evidence="9">
    <location>
        <begin position="133"/>
        <end position="153"/>
    </location>
</feature>
<dbReference type="RefSeq" id="XP_033659872.1">
    <property type="nucleotide sequence ID" value="XM_033810849.1"/>
</dbReference>
<feature type="transmembrane region" description="Helical" evidence="9">
    <location>
        <begin position="398"/>
        <end position="419"/>
    </location>
</feature>
<dbReference type="GeneID" id="54564121"/>
<feature type="transmembrane region" description="Helical" evidence="9">
    <location>
        <begin position="101"/>
        <end position="121"/>
    </location>
</feature>
<dbReference type="Gene3D" id="1.20.1250.20">
    <property type="entry name" value="MFS general substrate transporter like domains"/>
    <property type="match status" value="1"/>
</dbReference>
<feature type="transmembrane region" description="Helical" evidence="9">
    <location>
        <begin position="466"/>
        <end position="486"/>
    </location>
</feature>
<feature type="transmembrane region" description="Helical" evidence="9">
    <location>
        <begin position="218"/>
        <end position="238"/>
    </location>
</feature>
<evidence type="ECO:0000256" key="7">
    <source>
        <dbReference type="ARBA" id="ARBA00069139"/>
    </source>
</evidence>
<name>A0A6A6BWL6_ZASCE</name>
<proteinExistence type="inferred from homology"/>
<feature type="transmembrane region" description="Helical" evidence="9">
    <location>
        <begin position="328"/>
        <end position="350"/>
    </location>
</feature>
<evidence type="ECO:0000256" key="2">
    <source>
        <dbReference type="ARBA" id="ARBA00022692"/>
    </source>
</evidence>
<dbReference type="PROSITE" id="PS50850">
    <property type="entry name" value="MFS"/>
    <property type="match status" value="1"/>
</dbReference>
<dbReference type="Pfam" id="PF07690">
    <property type="entry name" value="MFS_1"/>
    <property type="match status" value="1"/>
</dbReference>
<organism evidence="11 12">
    <name type="scientific">Zasmidium cellare ATCC 36951</name>
    <dbReference type="NCBI Taxonomy" id="1080233"/>
    <lineage>
        <taxon>Eukaryota</taxon>
        <taxon>Fungi</taxon>
        <taxon>Dikarya</taxon>
        <taxon>Ascomycota</taxon>
        <taxon>Pezizomycotina</taxon>
        <taxon>Dothideomycetes</taxon>
        <taxon>Dothideomycetidae</taxon>
        <taxon>Mycosphaerellales</taxon>
        <taxon>Mycosphaerellaceae</taxon>
        <taxon>Zasmidium</taxon>
    </lineage>
</organism>
<evidence type="ECO:0000256" key="5">
    <source>
        <dbReference type="ARBA" id="ARBA00038347"/>
    </source>
</evidence>
<evidence type="ECO:0000256" key="1">
    <source>
        <dbReference type="ARBA" id="ARBA00004141"/>
    </source>
</evidence>